<gene>
    <name evidence="2" type="ORF">EAH80_11045</name>
</gene>
<dbReference type="EMBL" id="RCZG01000004">
    <property type="protein sequence ID" value="TPG34145.1"/>
    <property type="molecule type" value="Genomic_DNA"/>
</dbReference>
<dbReference type="SUPFAM" id="SSF54909">
    <property type="entry name" value="Dimeric alpha+beta barrel"/>
    <property type="match status" value="1"/>
</dbReference>
<keyword evidence="2" id="KW-0503">Monooxygenase</keyword>
<evidence type="ECO:0000313" key="3">
    <source>
        <dbReference type="Proteomes" id="UP000320095"/>
    </source>
</evidence>
<dbReference type="GO" id="GO:0004497">
    <property type="term" value="F:monooxygenase activity"/>
    <property type="evidence" value="ECO:0007669"/>
    <property type="project" value="UniProtKB-KW"/>
</dbReference>
<dbReference type="Pfam" id="PF03992">
    <property type="entry name" value="ABM"/>
    <property type="match status" value="1"/>
</dbReference>
<evidence type="ECO:0000259" key="1">
    <source>
        <dbReference type="Pfam" id="PF03992"/>
    </source>
</evidence>
<sequence>MSTMPGTAPITVINVFAVAAEHAENFQRMWTQCLEILRTATGFVDSHLHSSLDPTVRFRFVNVAHWDTEAHWHFAVNLPELVALIATVPYEQNPASYGVAAGWPPPNS</sequence>
<evidence type="ECO:0000313" key="2">
    <source>
        <dbReference type="EMBL" id="TPG34145.1"/>
    </source>
</evidence>
<feature type="domain" description="ABM" evidence="1">
    <location>
        <begin position="9"/>
        <end position="83"/>
    </location>
</feature>
<dbReference type="AlphaFoldDB" id="A0A502E8W8"/>
<dbReference type="Proteomes" id="UP000320095">
    <property type="component" value="Unassembled WGS sequence"/>
</dbReference>
<dbReference type="InterPro" id="IPR007138">
    <property type="entry name" value="ABM_dom"/>
</dbReference>
<name>A0A502E8W8_9MYCO</name>
<proteinExistence type="predicted"/>
<dbReference type="InterPro" id="IPR011008">
    <property type="entry name" value="Dimeric_a/b-barrel"/>
</dbReference>
<protein>
    <submittedName>
        <fullName evidence="2">Antibiotic biosynthesis monooxygenase</fullName>
    </submittedName>
</protein>
<accession>A0A502E8W8</accession>
<keyword evidence="2" id="KW-0560">Oxidoreductase</keyword>
<organism evidence="2 3">
    <name type="scientific">Mycolicibacterium hodleri</name>
    <dbReference type="NCBI Taxonomy" id="49897"/>
    <lineage>
        <taxon>Bacteria</taxon>
        <taxon>Bacillati</taxon>
        <taxon>Actinomycetota</taxon>
        <taxon>Actinomycetes</taxon>
        <taxon>Mycobacteriales</taxon>
        <taxon>Mycobacteriaceae</taxon>
        <taxon>Mycolicibacterium</taxon>
    </lineage>
</organism>
<comment type="caution">
    <text evidence="2">The sequence shown here is derived from an EMBL/GenBank/DDBJ whole genome shotgun (WGS) entry which is preliminary data.</text>
</comment>
<keyword evidence="3" id="KW-1185">Reference proteome</keyword>
<reference evidence="2 3" key="1">
    <citation type="journal article" date="2019" name="Environ. Microbiol.">
        <title>Species interactions and distinct microbial communities in high Arctic permafrost affected cryosols are associated with the CH4 and CO2 gas fluxes.</title>
        <authorList>
            <person name="Altshuler I."/>
            <person name="Hamel J."/>
            <person name="Turney S."/>
            <person name="Magnuson E."/>
            <person name="Levesque R."/>
            <person name="Greer C."/>
            <person name="Whyte L.G."/>
        </authorList>
    </citation>
    <scope>NUCLEOTIDE SEQUENCE [LARGE SCALE GENOMIC DNA]</scope>
    <source>
        <strain evidence="2 3">S5.20</strain>
    </source>
</reference>
<dbReference type="OrthoDB" id="9795593at2"/>
<dbReference type="Gene3D" id="3.30.70.100">
    <property type="match status" value="1"/>
</dbReference>